<accession>A0A248W0X6</accession>
<organism evidence="1 2">
    <name type="scientific">Paraburkholderia aromaticivorans</name>
    <dbReference type="NCBI Taxonomy" id="2026199"/>
    <lineage>
        <taxon>Bacteria</taxon>
        <taxon>Pseudomonadati</taxon>
        <taxon>Pseudomonadota</taxon>
        <taxon>Betaproteobacteria</taxon>
        <taxon>Burkholderiales</taxon>
        <taxon>Burkholderiaceae</taxon>
        <taxon>Paraburkholderia</taxon>
    </lineage>
</organism>
<protein>
    <submittedName>
        <fullName evidence="1">Uncharacterized protein</fullName>
    </submittedName>
</protein>
<dbReference type="RefSeq" id="WP_007183053.1">
    <property type="nucleotide sequence ID" value="NZ_CP022994.1"/>
</dbReference>
<dbReference type="OrthoDB" id="6888102at2"/>
<keyword evidence="2" id="KW-1185">Reference proteome</keyword>
<keyword evidence="1" id="KW-0614">Plasmid</keyword>
<evidence type="ECO:0000313" key="2">
    <source>
        <dbReference type="Proteomes" id="UP000215158"/>
    </source>
</evidence>
<dbReference type="EMBL" id="CP022994">
    <property type="protein sequence ID" value="ASW04362.1"/>
    <property type="molecule type" value="Genomic_DNA"/>
</dbReference>
<dbReference type="KEGG" id="parb:CJU94_40190"/>
<reference evidence="1 2" key="1">
    <citation type="submission" date="2017-08" db="EMBL/GenBank/DDBJ databases">
        <title>Identification and genetic characteristics of simultaneous BTEX- and naphthalene-degrading Paraburkholderia sp. BN5 isolated from petroleum-contaminated soil.</title>
        <authorList>
            <person name="Lee Y."/>
            <person name="Jeon C.O."/>
        </authorList>
    </citation>
    <scope>NUCLEOTIDE SEQUENCE [LARGE SCALE GENOMIC DNA]</scope>
    <source>
        <strain evidence="1 2">BN5</strain>
        <plasmid evidence="1 2">pBN4</plasmid>
    </source>
</reference>
<dbReference type="Proteomes" id="UP000215158">
    <property type="component" value="Plasmid pBN4"/>
</dbReference>
<sequence length="130" mass="14384">MQERVYLDAVPAYHATAPDGRTVPFIVSLLLHDADNKPRITPAVERSIDRTIDITGREGLALAIIAADDEMPGTARRYIERAMGIPGAIVLFRCQSPETAERLMQHLHAEYQLALVQEPAEPPRDKEGSV</sequence>
<name>A0A248W0X6_9BURK</name>
<evidence type="ECO:0000313" key="1">
    <source>
        <dbReference type="EMBL" id="ASW04362.1"/>
    </source>
</evidence>
<gene>
    <name evidence="1" type="ORF">CJU94_40190</name>
</gene>
<geneLocation type="plasmid" evidence="1 2">
    <name>pBN4</name>
</geneLocation>
<proteinExistence type="predicted"/>
<dbReference type="AlphaFoldDB" id="A0A248W0X6"/>